<proteinExistence type="predicted"/>
<feature type="transmembrane region" description="Helical" evidence="1">
    <location>
        <begin position="31"/>
        <end position="52"/>
    </location>
</feature>
<evidence type="ECO:0000256" key="1">
    <source>
        <dbReference type="SAM" id="Phobius"/>
    </source>
</evidence>
<organism evidence="2 3">
    <name type="scientific">Marinoscillum furvescens DSM 4134</name>
    <dbReference type="NCBI Taxonomy" id="1122208"/>
    <lineage>
        <taxon>Bacteria</taxon>
        <taxon>Pseudomonadati</taxon>
        <taxon>Bacteroidota</taxon>
        <taxon>Cytophagia</taxon>
        <taxon>Cytophagales</taxon>
        <taxon>Reichenbachiellaceae</taxon>
        <taxon>Marinoscillum</taxon>
    </lineage>
</organism>
<keyword evidence="1" id="KW-0812">Transmembrane</keyword>
<gene>
    <name evidence="2" type="ORF">C7460_1173</name>
</gene>
<name>A0A3D9L2B1_MARFU</name>
<reference evidence="2 3" key="1">
    <citation type="submission" date="2018-07" db="EMBL/GenBank/DDBJ databases">
        <title>Genomic Encyclopedia of Type Strains, Phase IV (KMG-IV): sequencing the most valuable type-strain genomes for metagenomic binning, comparative biology and taxonomic classification.</title>
        <authorList>
            <person name="Goeker M."/>
        </authorList>
    </citation>
    <scope>NUCLEOTIDE SEQUENCE [LARGE SCALE GENOMIC DNA]</scope>
    <source>
        <strain evidence="2 3">DSM 4134</strain>
    </source>
</reference>
<sequence length="218" mass="25089">MHECAKLPQCELHSDVRDTLAGYAIFNMKSFGIISFVLLTLSIFSACSRAVVSRIIYTKPIESNVRTIDSITTELNNWQRRFESSNGYYVRTQSYIPPLKDYFFLILNGDKVSFIAFDQDIKSRSYSVMEATYELDLWVTIDSLVSGFWTKPEEIPMIIGVSDGGETEMVGRKNGNYHRVFSTNASVQDPQFDSLAHIISEQLYWNTWIEHHISQNDR</sequence>
<comment type="caution">
    <text evidence="2">The sequence shown here is derived from an EMBL/GenBank/DDBJ whole genome shotgun (WGS) entry which is preliminary data.</text>
</comment>
<keyword evidence="1" id="KW-0472">Membrane</keyword>
<dbReference type="EMBL" id="QREG01000017">
    <property type="protein sequence ID" value="RED95554.1"/>
    <property type="molecule type" value="Genomic_DNA"/>
</dbReference>
<dbReference type="AlphaFoldDB" id="A0A3D9L2B1"/>
<keyword evidence="1" id="KW-1133">Transmembrane helix</keyword>
<dbReference type="Proteomes" id="UP000256779">
    <property type="component" value="Unassembled WGS sequence"/>
</dbReference>
<protein>
    <submittedName>
        <fullName evidence="2">Uncharacterized protein</fullName>
    </submittedName>
</protein>
<evidence type="ECO:0000313" key="3">
    <source>
        <dbReference type="Proteomes" id="UP000256779"/>
    </source>
</evidence>
<evidence type="ECO:0000313" key="2">
    <source>
        <dbReference type="EMBL" id="RED95554.1"/>
    </source>
</evidence>
<accession>A0A3D9L2B1</accession>
<keyword evidence="3" id="KW-1185">Reference proteome</keyword>